<gene>
    <name evidence="1" type="ORF">JHL16_00775</name>
</gene>
<dbReference type="EMBL" id="JAENHL010000003">
    <property type="protein sequence ID" value="MBK1864872.1"/>
    <property type="molecule type" value="Genomic_DNA"/>
</dbReference>
<protein>
    <submittedName>
        <fullName evidence="1">DUF2794 domain-containing protein</fullName>
    </submittedName>
</protein>
<evidence type="ECO:0000313" key="1">
    <source>
        <dbReference type="EMBL" id="MBK1864872.1"/>
    </source>
</evidence>
<reference evidence="1" key="1">
    <citation type="submission" date="2021-01" db="EMBL/GenBank/DDBJ databases">
        <authorList>
            <person name="Sun Q."/>
        </authorList>
    </citation>
    <scope>NUCLEOTIDE SEQUENCE</scope>
    <source>
        <strain evidence="1">YIM B02566</strain>
    </source>
</reference>
<name>A0ACC5QWY4_9HYPH</name>
<evidence type="ECO:0000313" key="2">
    <source>
        <dbReference type="Proteomes" id="UP000616151"/>
    </source>
</evidence>
<organism evidence="1 2">
    <name type="scientific">Taklimakanibacter albus</name>
    <dbReference type="NCBI Taxonomy" id="2800327"/>
    <lineage>
        <taxon>Bacteria</taxon>
        <taxon>Pseudomonadati</taxon>
        <taxon>Pseudomonadota</taxon>
        <taxon>Alphaproteobacteria</taxon>
        <taxon>Hyphomicrobiales</taxon>
        <taxon>Aestuariivirgaceae</taxon>
        <taxon>Taklimakanibacter</taxon>
    </lineage>
</organism>
<sequence length="133" mass="15122">MESRTKVSDFEPIVSFRARAAGPRSENRDTSPPVKKTAFDRKELNIILNLYGSKVAEGEWRDYALDFDIHTATFSIYRRASEMPLYRIVKDITLARRQGAYAVVAQSGMILRRGHDLAQVLRVLLGKPRLVTV</sequence>
<keyword evidence="2" id="KW-1185">Reference proteome</keyword>
<proteinExistence type="predicted"/>
<dbReference type="Proteomes" id="UP000616151">
    <property type="component" value="Unassembled WGS sequence"/>
</dbReference>
<accession>A0ACC5QWY4</accession>
<comment type="caution">
    <text evidence="1">The sequence shown here is derived from an EMBL/GenBank/DDBJ whole genome shotgun (WGS) entry which is preliminary data.</text>
</comment>